<evidence type="ECO:0000313" key="2">
    <source>
        <dbReference type="EMBL" id="QHQ62848.1"/>
    </source>
</evidence>
<reference evidence="2 3" key="1">
    <citation type="submission" date="2020-01" db="EMBL/GenBank/DDBJ databases">
        <title>Genome analysis of Anaerocolumna sp. CBA3638.</title>
        <authorList>
            <person name="Kim J."/>
            <person name="Roh S.W."/>
        </authorList>
    </citation>
    <scope>NUCLEOTIDE SEQUENCE [LARGE SCALE GENOMIC DNA]</scope>
    <source>
        <strain evidence="2 3">CBA3638</strain>
    </source>
</reference>
<gene>
    <name evidence="2" type="ORF">Ana3638_20400</name>
</gene>
<accession>A0A6P1TTM0</accession>
<organism evidence="2 3">
    <name type="scientific">Anaerocolumna sedimenticola</name>
    <dbReference type="NCBI Taxonomy" id="2696063"/>
    <lineage>
        <taxon>Bacteria</taxon>
        <taxon>Bacillati</taxon>
        <taxon>Bacillota</taxon>
        <taxon>Clostridia</taxon>
        <taxon>Lachnospirales</taxon>
        <taxon>Lachnospiraceae</taxon>
        <taxon>Anaerocolumna</taxon>
    </lineage>
</organism>
<dbReference type="AlphaFoldDB" id="A0A6P1TTM0"/>
<dbReference type="KEGG" id="anr:Ana3638_20400"/>
<dbReference type="RefSeq" id="WP_161839670.1">
    <property type="nucleotide sequence ID" value="NZ_CP048000.1"/>
</dbReference>
<name>A0A6P1TTM0_9FIRM</name>
<keyword evidence="1" id="KW-0732">Signal</keyword>
<dbReference type="Proteomes" id="UP000464314">
    <property type="component" value="Chromosome"/>
</dbReference>
<proteinExistence type="predicted"/>
<feature type="signal peptide" evidence="1">
    <location>
        <begin position="1"/>
        <end position="26"/>
    </location>
</feature>
<dbReference type="EMBL" id="CP048000">
    <property type="protein sequence ID" value="QHQ62848.1"/>
    <property type="molecule type" value="Genomic_DNA"/>
</dbReference>
<keyword evidence="3" id="KW-1185">Reference proteome</keyword>
<evidence type="ECO:0000256" key="1">
    <source>
        <dbReference type="SAM" id="SignalP"/>
    </source>
</evidence>
<sequence length="139" mass="15464">MKKGKFLISLLLILTLTMSITVNASAATVKLTESTNNNAGKLVDTGYTEDGIYYEVYETPTFSNNSGMSTNSVITVHVTRKVVYYAIMEEWELPESISWSEKLDSYTTIRGTLYLDSFVYDYDEGTTTATYEGDLVGSV</sequence>
<feature type="chain" id="PRO_5027071192" evidence="1">
    <location>
        <begin position="27"/>
        <end position="139"/>
    </location>
</feature>
<protein>
    <submittedName>
        <fullName evidence="2">Uncharacterized protein</fullName>
    </submittedName>
</protein>
<evidence type="ECO:0000313" key="3">
    <source>
        <dbReference type="Proteomes" id="UP000464314"/>
    </source>
</evidence>